<keyword evidence="6" id="KW-1185">Reference proteome</keyword>
<dbReference type="SMART" id="SM00418">
    <property type="entry name" value="HTH_ARSR"/>
    <property type="match status" value="1"/>
</dbReference>
<comment type="caution">
    <text evidence="5">The sequence shown here is derived from an EMBL/GenBank/DDBJ whole genome shotgun (WGS) entry which is preliminary data.</text>
</comment>
<dbReference type="InterPro" id="IPR036388">
    <property type="entry name" value="WH-like_DNA-bd_sf"/>
</dbReference>
<feature type="domain" description="HTH arsR-type" evidence="4">
    <location>
        <begin position="33"/>
        <end position="129"/>
    </location>
</feature>
<dbReference type="PANTHER" id="PTHR33154">
    <property type="entry name" value="TRANSCRIPTIONAL REGULATOR, ARSR FAMILY"/>
    <property type="match status" value="1"/>
</dbReference>
<dbReference type="InterPro" id="IPR036390">
    <property type="entry name" value="WH_DNA-bd_sf"/>
</dbReference>
<organism evidence="5 6">
    <name type="scientific">Actinomadura fibrosa</name>
    <dbReference type="NCBI Taxonomy" id="111802"/>
    <lineage>
        <taxon>Bacteria</taxon>
        <taxon>Bacillati</taxon>
        <taxon>Actinomycetota</taxon>
        <taxon>Actinomycetes</taxon>
        <taxon>Streptosporangiales</taxon>
        <taxon>Thermomonosporaceae</taxon>
        <taxon>Actinomadura</taxon>
    </lineage>
</organism>
<dbReference type="SUPFAM" id="SSF46785">
    <property type="entry name" value="Winged helix' DNA-binding domain"/>
    <property type="match status" value="1"/>
</dbReference>
<reference evidence="6" key="1">
    <citation type="journal article" date="2019" name="Int. J. Syst. Evol. Microbiol.">
        <title>The Global Catalogue of Microorganisms (GCM) 10K type strain sequencing project: providing services to taxonomists for standard genome sequencing and annotation.</title>
        <authorList>
            <consortium name="The Broad Institute Genomics Platform"/>
            <consortium name="The Broad Institute Genome Sequencing Center for Infectious Disease"/>
            <person name="Wu L."/>
            <person name="Ma J."/>
        </authorList>
    </citation>
    <scope>NUCLEOTIDE SEQUENCE [LARGE SCALE GENOMIC DNA]</scope>
    <source>
        <strain evidence="6">JCM 9371</strain>
    </source>
</reference>
<name>A0ABW2XGV1_9ACTN</name>
<keyword evidence="1" id="KW-0805">Transcription regulation</keyword>
<dbReference type="CDD" id="cd00090">
    <property type="entry name" value="HTH_ARSR"/>
    <property type="match status" value="1"/>
</dbReference>
<dbReference type="EMBL" id="JBHTGP010000004">
    <property type="protein sequence ID" value="MFD0684769.1"/>
    <property type="molecule type" value="Genomic_DNA"/>
</dbReference>
<dbReference type="InterPro" id="IPR011991">
    <property type="entry name" value="ArsR-like_HTH"/>
</dbReference>
<sequence length="131" mass="13930">MSKQRLPSPIPIPISAEGEGEGACCAPLVREPLGEGEAAELAPLFKAIADPVRLRLLSLIACHEGGEACVCDLTAAFDLTPPTISHHLKVLRQAGLIGSERRGTWVYYWLNPGVLERLSAILGPRATVAVP</sequence>
<dbReference type="InterPro" id="IPR018334">
    <property type="entry name" value="ArsR_HTH"/>
</dbReference>
<protein>
    <submittedName>
        <fullName evidence="5">ArsR/SmtB family transcription factor</fullName>
    </submittedName>
</protein>
<dbReference type="PANTHER" id="PTHR33154:SF18">
    <property type="entry name" value="ARSENICAL RESISTANCE OPERON REPRESSOR"/>
    <property type="match status" value="1"/>
</dbReference>
<evidence type="ECO:0000259" key="4">
    <source>
        <dbReference type="PROSITE" id="PS50987"/>
    </source>
</evidence>
<accession>A0ABW2XGV1</accession>
<gene>
    <name evidence="5" type="ORF">ACFQZM_09695</name>
</gene>
<evidence type="ECO:0000256" key="1">
    <source>
        <dbReference type="ARBA" id="ARBA00023015"/>
    </source>
</evidence>
<dbReference type="Pfam" id="PF01022">
    <property type="entry name" value="HTH_5"/>
    <property type="match status" value="1"/>
</dbReference>
<evidence type="ECO:0000313" key="5">
    <source>
        <dbReference type="EMBL" id="MFD0684769.1"/>
    </source>
</evidence>
<dbReference type="RefSeq" id="WP_131763457.1">
    <property type="nucleotide sequence ID" value="NZ_CAACUY010000340.1"/>
</dbReference>
<dbReference type="PRINTS" id="PR00778">
    <property type="entry name" value="HTHARSR"/>
</dbReference>
<dbReference type="InterPro" id="IPR051081">
    <property type="entry name" value="HTH_MetalResp_TranReg"/>
</dbReference>
<dbReference type="PROSITE" id="PS50987">
    <property type="entry name" value="HTH_ARSR_2"/>
    <property type="match status" value="1"/>
</dbReference>
<dbReference type="InterPro" id="IPR001845">
    <property type="entry name" value="HTH_ArsR_DNA-bd_dom"/>
</dbReference>
<dbReference type="NCBIfam" id="NF033788">
    <property type="entry name" value="HTH_metalloreg"/>
    <property type="match status" value="1"/>
</dbReference>
<keyword evidence="2" id="KW-0238">DNA-binding</keyword>
<dbReference type="Proteomes" id="UP001597063">
    <property type="component" value="Unassembled WGS sequence"/>
</dbReference>
<evidence type="ECO:0000256" key="2">
    <source>
        <dbReference type="ARBA" id="ARBA00023125"/>
    </source>
</evidence>
<evidence type="ECO:0000313" key="6">
    <source>
        <dbReference type="Proteomes" id="UP001597063"/>
    </source>
</evidence>
<dbReference type="Gene3D" id="1.10.10.10">
    <property type="entry name" value="Winged helix-like DNA-binding domain superfamily/Winged helix DNA-binding domain"/>
    <property type="match status" value="1"/>
</dbReference>
<dbReference type="PROSITE" id="PS00846">
    <property type="entry name" value="HTH_ARSR_1"/>
    <property type="match status" value="1"/>
</dbReference>
<proteinExistence type="predicted"/>
<keyword evidence="3" id="KW-0804">Transcription</keyword>
<evidence type="ECO:0000256" key="3">
    <source>
        <dbReference type="ARBA" id="ARBA00023163"/>
    </source>
</evidence>